<accession>A0AB73T7J3</accession>
<dbReference type="AlphaFoldDB" id="A0AB73T7J3"/>
<reference evidence="3 4" key="1">
    <citation type="submission" date="2018-05" db="EMBL/GenBank/DDBJ databases">
        <authorList>
            <person name="Goeker M."/>
            <person name="Huntemann M."/>
            <person name="Clum A."/>
            <person name="Pillay M."/>
            <person name="Palaniappan K."/>
            <person name="Varghese N."/>
            <person name="Mikhailova N."/>
            <person name="Stamatis D."/>
            <person name="Reddy T."/>
            <person name="Daum C."/>
            <person name="Shapiro N."/>
            <person name="Ivanova N."/>
            <person name="Kyrpides N."/>
            <person name="Woyke T."/>
        </authorList>
    </citation>
    <scope>NUCLEOTIDE SEQUENCE [LARGE SCALE GENOMIC DNA]</scope>
    <source>
        <strain evidence="3 4">DSM 26524</strain>
    </source>
</reference>
<gene>
    <name evidence="3" type="ORF">C7383_10254</name>
</gene>
<protein>
    <recommendedName>
        <fullName evidence="5">Cell division protein FtsL</fullName>
    </recommendedName>
</protein>
<keyword evidence="2" id="KW-1133">Transmembrane helix</keyword>
<dbReference type="EMBL" id="QGGY01000002">
    <property type="protein sequence ID" value="PWJ77921.1"/>
    <property type="molecule type" value="Genomic_DNA"/>
</dbReference>
<dbReference type="Proteomes" id="UP000245412">
    <property type="component" value="Unassembled WGS sequence"/>
</dbReference>
<sequence length="178" mass="20098">MGRTSGRPAGRTTGGQQRTSSRRYQTRTYIDGNTVRTVETEVRPRQQQPRKVQKAVRPGTSKRTRRNREKALKMDLGYVAFLAVAASVSLFVCVNFLQLQAESTSHRKSVASLTSEYSELKLANDTEYERALASVDLEYIKDVAMNKLGMVYATQGQIITYDSQASDYVRQYEDVPTK</sequence>
<evidence type="ECO:0000256" key="1">
    <source>
        <dbReference type="SAM" id="MobiDB-lite"/>
    </source>
</evidence>
<evidence type="ECO:0000256" key="2">
    <source>
        <dbReference type="SAM" id="Phobius"/>
    </source>
</evidence>
<keyword evidence="4" id="KW-1185">Reference proteome</keyword>
<evidence type="ECO:0000313" key="4">
    <source>
        <dbReference type="Proteomes" id="UP000245412"/>
    </source>
</evidence>
<organism evidence="3 4">
    <name type="scientific">Murimonas intestini</name>
    <dbReference type="NCBI Taxonomy" id="1337051"/>
    <lineage>
        <taxon>Bacteria</taxon>
        <taxon>Bacillati</taxon>
        <taxon>Bacillota</taxon>
        <taxon>Clostridia</taxon>
        <taxon>Lachnospirales</taxon>
        <taxon>Lachnospiraceae</taxon>
        <taxon>Murimonas</taxon>
    </lineage>
</organism>
<evidence type="ECO:0008006" key="5">
    <source>
        <dbReference type="Google" id="ProtNLM"/>
    </source>
</evidence>
<feature type="region of interest" description="Disordered" evidence="1">
    <location>
        <begin position="1"/>
        <end position="66"/>
    </location>
</feature>
<dbReference type="RefSeq" id="WP_109624875.1">
    <property type="nucleotide sequence ID" value="NZ_CABJAT010000002.1"/>
</dbReference>
<feature type="transmembrane region" description="Helical" evidence="2">
    <location>
        <begin position="76"/>
        <end position="97"/>
    </location>
</feature>
<keyword evidence="2" id="KW-0472">Membrane</keyword>
<proteinExistence type="predicted"/>
<comment type="caution">
    <text evidence="3">The sequence shown here is derived from an EMBL/GenBank/DDBJ whole genome shotgun (WGS) entry which is preliminary data.</text>
</comment>
<keyword evidence="2" id="KW-0812">Transmembrane</keyword>
<name>A0AB73T7J3_9FIRM</name>
<evidence type="ECO:0000313" key="3">
    <source>
        <dbReference type="EMBL" id="PWJ77921.1"/>
    </source>
</evidence>